<evidence type="ECO:0000313" key="3">
    <source>
        <dbReference type="Proteomes" id="UP000308199"/>
    </source>
</evidence>
<keyword evidence="3" id="KW-1185">Reference proteome</keyword>
<proteinExistence type="predicted"/>
<organism evidence="2 3">
    <name type="scientific">Phellinidium pouzarii</name>
    <dbReference type="NCBI Taxonomy" id="167371"/>
    <lineage>
        <taxon>Eukaryota</taxon>
        <taxon>Fungi</taxon>
        <taxon>Dikarya</taxon>
        <taxon>Basidiomycota</taxon>
        <taxon>Agaricomycotina</taxon>
        <taxon>Agaricomycetes</taxon>
        <taxon>Hymenochaetales</taxon>
        <taxon>Hymenochaetaceae</taxon>
        <taxon>Phellinidium</taxon>
    </lineage>
</organism>
<reference evidence="2 3" key="1">
    <citation type="submission" date="2019-02" db="EMBL/GenBank/DDBJ databases">
        <title>Genome sequencing of the rare red list fungi Phellinidium pouzarii.</title>
        <authorList>
            <person name="Buettner E."/>
            <person name="Kellner H."/>
        </authorList>
    </citation>
    <scope>NUCLEOTIDE SEQUENCE [LARGE SCALE GENOMIC DNA]</scope>
    <source>
        <strain evidence="2 3">DSM 108285</strain>
    </source>
</reference>
<feature type="region of interest" description="Disordered" evidence="1">
    <location>
        <begin position="73"/>
        <end position="93"/>
    </location>
</feature>
<dbReference type="OrthoDB" id="3262664at2759"/>
<evidence type="ECO:0000313" key="2">
    <source>
        <dbReference type="EMBL" id="THH12339.1"/>
    </source>
</evidence>
<dbReference type="AlphaFoldDB" id="A0A4S4LJZ9"/>
<evidence type="ECO:0000256" key="1">
    <source>
        <dbReference type="SAM" id="MobiDB-lite"/>
    </source>
</evidence>
<dbReference type="Proteomes" id="UP000308199">
    <property type="component" value="Unassembled WGS sequence"/>
</dbReference>
<name>A0A4S4LJZ9_9AGAM</name>
<gene>
    <name evidence="2" type="ORF">EW145_g1</name>
</gene>
<dbReference type="EMBL" id="SGPK01000001">
    <property type="protein sequence ID" value="THH12339.1"/>
    <property type="molecule type" value="Genomic_DNA"/>
</dbReference>
<comment type="caution">
    <text evidence="2">The sequence shown here is derived from an EMBL/GenBank/DDBJ whole genome shotgun (WGS) entry which is preliminary data.</text>
</comment>
<sequence length="230" mass="24643">MTFSVDDLVASFSSSHIGQEAIDLANLQAQLAQSLAYSQQQQSTSGQGLCNTPTARTPTMSFANWGMLEQRRARSSSSASVTSRRGALPSHESDMILEEGMDADDEYAVEQLVGSPHASYREAYAHPAQIQSAARYPHDYVSECASPTSSNYASSDPFYAAAAAAAAEASNRQAHQAPQNSVFAQIGRPTQHSPFYTAHAMQTSTAAPFESYAHSMDTRARFFAAGTVDA</sequence>
<accession>A0A4S4LJZ9</accession>
<feature type="compositionally biased region" description="Low complexity" evidence="1">
    <location>
        <begin position="75"/>
        <end position="85"/>
    </location>
</feature>
<protein>
    <submittedName>
        <fullName evidence="2">Uncharacterized protein</fullName>
    </submittedName>
</protein>